<dbReference type="InterPro" id="IPR004358">
    <property type="entry name" value="Sig_transdc_His_kin-like_C"/>
</dbReference>
<dbReference type="InterPro" id="IPR017205">
    <property type="entry name" value="Sig_transdc_His_kinase_ChrS"/>
</dbReference>
<dbReference type="PIRSF" id="PIRSF037434">
    <property type="entry name" value="STHK_ChrS"/>
    <property type="match status" value="1"/>
</dbReference>
<dbReference type="Pfam" id="PF02518">
    <property type="entry name" value="HATPase_c"/>
    <property type="match status" value="1"/>
</dbReference>
<reference evidence="19" key="1">
    <citation type="journal article" date="2019" name="Int. J. Syst. Evol. Microbiol.">
        <title>The Global Catalogue of Microorganisms (GCM) 10K type strain sequencing project: providing services to taxonomists for standard genome sequencing and annotation.</title>
        <authorList>
            <consortium name="The Broad Institute Genomics Platform"/>
            <consortium name="The Broad Institute Genome Sequencing Center for Infectious Disease"/>
            <person name="Wu L."/>
            <person name="Ma J."/>
        </authorList>
    </citation>
    <scope>NUCLEOTIDE SEQUENCE [LARGE SCALE GENOMIC DNA]</scope>
    <source>
        <strain evidence="19">CCUG 56401</strain>
    </source>
</reference>
<proteinExistence type="predicted"/>
<comment type="subcellular location">
    <subcellularLocation>
        <location evidence="3">Cytoplasm</location>
    </subcellularLocation>
</comment>
<dbReference type="InterPro" id="IPR011712">
    <property type="entry name" value="Sig_transdc_His_kin_sub3_dim/P"/>
</dbReference>
<dbReference type="PROSITE" id="PS50109">
    <property type="entry name" value="HIS_KIN"/>
    <property type="match status" value="1"/>
</dbReference>
<organism evidence="18 19">
    <name type="scientific">Saccharopolyspora rosea</name>
    <dbReference type="NCBI Taxonomy" id="524884"/>
    <lineage>
        <taxon>Bacteria</taxon>
        <taxon>Bacillati</taxon>
        <taxon>Actinomycetota</taxon>
        <taxon>Actinomycetes</taxon>
        <taxon>Pseudonocardiales</taxon>
        <taxon>Pseudonocardiaceae</taxon>
        <taxon>Saccharopolyspora</taxon>
    </lineage>
</organism>
<dbReference type="EMBL" id="JBHTIW010000008">
    <property type="protein sequence ID" value="MFD0920777.1"/>
    <property type="molecule type" value="Genomic_DNA"/>
</dbReference>
<keyword evidence="19" id="KW-1185">Reference proteome</keyword>
<dbReference type="InterPro" id="IPR036890">
    <property type="entry name" value="HATPase_C_sf"/>
</dbReference>
<dbReference type="Gene3D" id="1.20.5.1930">
    <property type="match status" value="1"/>
</dbReference>
<comment type="function">
    <text evidence="14">Member of the two-component regulatory system NreB/NreC involved in the control of dissimilatory nitrate/nitrite reduction in response to oxygen. NreB functions as a direct oxygen sensor histidine kinase which is autophosphorylated, in the absence of oxygen, probably at the conserved histidine residue, and transfers its phosphate group probably to a conserved aspartate residue of NreC. NreB/NreC activates the expression of the nitrate (narGHJI) and nitrite (nir) reductase operons, as well as the putative nitrate transporter gene narT.</text>
</comment>
<dbReference type="InterPro" id="IPR050482">
    <property type="entry name" value="Sensor_HK_TwoCompSys"/>
</dbReference>
<evidence type="ECO:0000256" key="7">
    <source>
        <dbReference type="ARBA" id="ARBA00022490"/>
    </source>
</evidence>
<dbReference type="Gene3D" id="3.30.565.10">
    <property type="entry name" value="Histidine kinase-like ATPase, C-terminal domain"/>
    <property type="match status" value="1"/>
</dbReference>
<keyword evidence="7" id="KW-0963">Cytoplasm</keyword>
<evidence type="ECO:0000256" key="9">
    <source>
        <dbReference type="ARBA" id="ARBA00022723"/>
    </source>
</evidence>
<evidence type="ECO:0000256" key="6">
    <source>
        <dbReference type="ARBA" id="ARBA00022485"/>
    </source>
</evidence>
<keyword evidence="8" id="KW-0808">Transferase</keyword>
<feature type="transmembrane region" description="Helical" evidence="16">
    <location>
        <begin position="17"/>
        <end position="36"/>
    </location>
</feature>
<keyword evidence="6" id="KW-0004">4Fe-4S</keyword>
<dbReference type="RefSeq" id="WP_345600296.1">
    <property type="nucleotide sequence ID" value="NZ_BAABLT010000006.1"/>
</dbReference>
<feature type="transmembrane region" description="Helical" evidence="16">
    <location>
        <begin position="43"/>
        <end position="61"/>
    </location>
</feature>
<dbReference type="EC" id="2.7.13.3" evidence="4"/>
<dbReference type="SMART" id="SM00387">
    <property type="entry name" value="HATPase_c"/>
    <property type="match status" value="1"/>
</dbReference>
<evidence type="ECO:0000256" key="1">
    <source>
        <dbReference type="ARBA" id="ARBA00000085"/>
    </source>
</evidence>
<keyword evidence="13" id="KW-0411">Iron-sulfur</keyword>
<evidence type="ECO:0000256" key="11">
    <source>
        <dbReference type="ARBA" id="ARBA00023004"/>
    </source>
</evidence>
<keyword evidence="16" id="KW-0472">Membrane</keyword>
<evidence type="ECO:0000256" key="4">
    <source>
        <dbReference type="ARBA" id="ARBA00012438"/>
    </source>
</evidence>
<evidence type="ECO:0000256" key="8">
    <source>
        <dbReference type="ARBA" id="ARBA00022679"/>
    </source>
</evidence>
<dbReference type="PANTHER" id="PTHR24421:SF62">
    <property type="entry name" value="SENSORY TRANSDUCTION HISTIDINE KINASE"/>
    <property type="match status" value="1"/>
</dbReference>
<keyword evidence="16" id="KW-1133">Transmembrane helix</keyword>
<evidence type="ECO:0000256" key="3">
    <source>
        <dbReference type="ARBA" id="ARBA00004496"/>
    </source>
</evidence>
<dbReference type="InterPro" id="IPR003594">
    <property type="entry name" value="HATPase_dom"/>
</dbReference>
<evidence type="ECO:0000259" key="17">
    <source>
        <dbReference type="PROSITE" id="PS50109"/>
    </source>
</evidence>
<evidence type="ECO:0000256" key="10">
    <source>
        <dbReference type="ARBA" id="ARBA00022777"/>
    </source>
</evidence>
<keyword evidence="12" id="KW-0902">Two-component regulatory system</keyword>
<evidence type="ECO:0000313" key="19">
    <source>
        <dbReference type="Proteomes" id="UP001597018"/>
    </source>
</evidence>
<feature type="domain" description="Histidine kinase" evidence="17">
    <location>
        <begin position="197"/>
        <end position="394"/>
    </location>
</feature>
<comment type="caution">
    <text evidence="18">The sequence shown here is derived from an EMBL/GenBank/DDBJ whole genome shotgun (WGS) entry which is preliminary data.</text>
</comment>
<sequence length="398" mass="42683">MTSHEPPGATILRLLRLGLHAGFFALLALATTRVLLTRDTPAHGLAALAGATALAAVYAAGELVRRHRARRAATAWLATVTTLWAALLAASTDYSWLAFPLFFLHMHLLRGKHAVLAVAAVTGLVITAQIAHAGTWTTGMVLGPVLGALFAVIITSAYTALYTENEQRRRLIEDLTRTRAELATSQHQAGIAAERERLAREIHDTLAQGLSSIVLLLRAADTADDPAKTRDRIDEARRVAADNLDEARRFVRDLRPPSLSTAPLPQALQRLCERTERETGTTCRLHLDGHPTALPSHYDVALLRAAQASLANVTRHAAARTAVLTLAYLDTEVTLDIYDDGTGFDPATAHPRPDGTGFGLTGLRERITALGGHLDVESAPGEGTAVAIRLPLTGQETP</sequence>
<evidence type="ECO:0000256" key="14">
    <source>
        <dbReference type="ARBA" id="ARBA00024827"/>
    </source>
</evidence>
<evidence type="ECO:0000256" key="16">
    <source>
        <dbReference type="SAM" id="Phobius"/>
    </source>
</evidence>
<dbReference type="CDD" id="cd16917">
    <property type="entry name" value="HATPase_UhpB-NarQ-NarX-like"/>
    <property type="match status" value="1"/>
</dbReference>
<dbReference type="SUPFAM" id="SSF55874">
    <property type="entry name" value="ATPase domain of HSP90 chaperone/DNA topoisomerase II/histidine kinase"/>
    <property type="match status" value="1"/>
</dbReference>
<gene>
    <name evidence="18" type="ORF">ACFQ16_13570</name>
</gene>
<dbReference type="InterPro" id="IPR005467">
    <property type="entry name" value="His_kinase_dom"/>
</dbReference>
<comment type="catalytic activity">
    <reaction evidence="1">
        <text>ATP + protein L-histidine = ADP + protein N-phospho-L-histidine.</text>
        <dbReference type="EC" id="2.7.13.3"/>
    </reaction>
</comment>
<name>A0ABW3FR24_9PSEU</name>
<keyword evidence="9" id="KW-0479">Metal-binding</keyword>
<evidence type="ECO:0000256" key="12">
    <source>
        <dbReference type="ARBA" id="ARBA00023012"/>
    </source>
</evidence>
<evidence type="ECO:0000256" key="13">
    <source>
        <dbReference type="ARBA" id="ARBA00023014"/>
    </source>
</evidence>
<evidence type="ECO:0000256" key="15">
    <source>
        <dbReference type="ARBA" id="ARBA00030800"/>
    </source>
</evidence>
<keyword evidence="11" id="KW-0408">Iron</keyword>
<feature type="transmembrane region" description="Helical" evidence="16">
    <location>
        <begin position="73"/>
        <end position="102"/>
    </location>
</feature>
<dbReference type="PRINTS" id="PR00344">
    <property type="entry name" value="BCTRLSENSOR"/>
</dbReference>
<dbReference type="Pfam" id="PF07730">
    <property type="entry name" value="HisKA_3"/>
    <property type="match status" value="1"/>
</dbReference>
<dbReference type="Proteomes" id="UP001597018">
    <property type="component" value="Unassembled WGS sequence"/>
</dbReference>
<evidence type="ECO:0000256" key="2">
    <source>
        <dbReference type="ARBA" id="ARBA00001966"/>
    </source>
</evidence>
<comment type="cofactor">
    <cofactor evidence="2">
        <name>[4Fe-4S] cluster</name>
        <dbReference type="ChEBI" id="CHEBI:49883"/>
    </cofactor>
</comment>
<feature type="transmembrane region" description="Helical" evidence="16">
    <location>
        <begin position="114"/>
        <end position="134"/>
    </location>
</feature>
<protein>
    <recommendedName>
        <fullName evidence="5">Oxygen sensor histidine kinase NreB</fullName>
        <ecNumber evidence="4">2.7.13.3</ecNumber>
    </recommendedName>
    <alternativeName>
        <fullName evidence="15">Nitrogen regulation protein B</fullName>
    </alternativeName>
</protein>
<dbReference type="PANTHER" id="PTHR24421">
    <property type="entry name" value="NITRATE/NITRITE SENSOR PROTEIN NARX-RELATED"/>
    <property type="match status" value="1"/>
</dbReference>
<keyword evidence="16" id="KW-0812">Transmembrane</keyword>
<evidence type="ECO:0000313" key="18">
    <source>
        <dbReference type="EMBL" id="MFD0920777.1"/>
    </source>
</evidence>
<evidence type="ECO:0000256" key="5">
    <source>
        <dbReference type="ARBA" id="ARBA00017322"/>
    </source>
</evidence>
<feature type="transmembrane region" description="Helical" evidence="16">
    <location>
        <begin position="140"/>
        <end position="161"/>
    </location>
</feature>
<keyword evidence="10 18" id="KW-0418">Kinase</keyword>
<dbReference type="GO" id="GO:0016301">
    <property type="term" value="F:kinase activity"/>
    <property type="evidence" value="ECO:0007669"/>
    <property type="project" value="UniProtKB-KW"/>
</dbReference>
<accession>A0ABW3FR24</accession>